<dbReference type="Gene3D" id="3.40.50.620">
    <property type="entry name" value="HUPs"/>
    <property type="match status" value="1"/>
</dbReference>
<sequence>MLLSSLILLLSSQSVFAFASPPQAPRPPAMVAAAATGAGALAPAAELHGALVAYDGDAQLKARIESALRVLEDAFRVFGGDAVYASFNGGKDACVILHLLRAARHARALKAGASPTPRLVFFDASDDFDEVRRFVADTCDAVAAAGDVVVEPMALDVGFVAGLEDLVARSKPRPLAFVLGTRRGDPNCGDQKAFEPSSDWMPPFMRVNPILDWTYGDVWAFLRAFDLPYCALYDGGYTSLGSVPTTSRNPALLGDGGAYKPAHLLEDWSLERAGRVSKKKPSD</sequence>
<keyword evidence="8" id="KW-0274">FAD</keyword>
<evidence type="ECO:0000256" key="8">
    <source>
        <dbReference type="ARBA" id="ARBA00022827"/>
    </source>
</evidence>
<evidence type="ECO:0000259" key="14">
    <source>
        <dbReference type="Pfam" id="PF01507"/>
    </source>
</evidence>
<feature type="chain" id="PRO_5047285408" description="FAD synthase" evidence="13">
    <location>
        <begin position="18"/>
        <end position="283"/>
    </location>
</feature>
<evidence type="ECO:0000256" key="4">
    <source>
        <dbReference type="ARBA" id="ARBA00022643"/>
    </source>
</evidence>
<evidence type="ECO:0000256" key="9">
    <source>
        <dbReference type="ARBA" id="ARBA00022840"/>
    </source>
</evidence>
<evidence type="ECO:0000313" key="16">
    <source>
        <dbReference type="Proteomes" id="UP001363151"/>
    </source>
</evidence>
<dbReference type="EMBL" id="JBBJCI010000031">
    <property type="protein sequence ID" value="KAK7254307.1"/>
    <property type="molecule type" value="Genomic_DNA"/>
</dbReference>
<dbReference type="PANTHER" id="PTHR23293">
    <property type="entry name" value="FAD SYNTHETASE-RELATED FMN ADENYLYLTRANSFERASE"/>
    <property type="match status" value="1"/>
</dbReference>
<dbReference type="CDD" id="cd23948">
    <property type="entry name" value="FAD_synthase"/>
    <property type="match status" value="1"/>
</dbReference>
<keyword evidence="7" id="KW-0547">Nucleotide-binding</keyword>
<dbReference type="EC" id="2.7.7.2" evidence="2"/>
<keyword evidence="16" id="KW-1185">Reference proteome</keyword>
<evidence type="ECO:0000256" key="3">
    <source>
        <dbReference type="ARBA" id="ARBA00022630"/>
    </source>
</evidence>
<evidence type="ECO:0000256" key="6">
    <source>
        <dbReference type="ARBA" id="ARBA00022695"/>
    </source>
</evidence>
<evidence type="ECO:0000256" key="5">
    <source>
        <dbReference type="ARBA" id="ARBA00022679"/>
    </source>
</evidence>
<protein>
    <recommendedName>
        <fullName evidence="2">FAD synthase</fullName>
        <ecNumber evidence="2">2.7.7.2</ecNumber>
    </recommendedName>
    <alternativeName>
        <fullName evidence="10">FAD pyrophosphorylase</fullName>
    </alternativeName>
    <alternativeName>
        <fullName evidence="11">FMN adenylyltransferase</fullName>
    </alternativeName>
</protein>
<feature type="domain" description="Phosphoadenosine phosphosulphate reductase" evidence="14">
    <location>
        <begin position="176"/>
        <end position="247"/>
    </location>
</feature>
<reference evidence="15 16" key="1">
    <citation type="submission" date="2024-03" db="EMBL/GenBank/DDBJ databases">
        <title>Aureococcus anophagefferens CCMP1851 and Kratosvirus quantuckense: Draft genome of a second virus-susceptible host strain in the model system.</title>
        <authorList>
            <person name="Chase E."/>
            <person name="Truchon A.R."/>
            <person name="Schepens W."/>
            <person name="Wilhelm S.W."/>
        </authorList>
    </citation>
    <scope>NUCLEOTIDE SEQUENCE [LARGE SCALE GENOMIC DNA]</scope>
    <source>
        <strain evidence="15 16">CCMP1851</strain>
    </source>
</reference>
<dbReference type="SUPFAM" id="SSF52402">
    <property type="entry name" value="Adenine nucleotide alpha hydrolases-like"/>
    <property type="match status" value="1"/>
</dbReference>
<evidence type="ECO:0000256" key="1">
    <source>
        <dbReference type="ARBA" id="ARBA00004726"/>
    </source>
</evidence>
<dbReference type="PANTHER" id="PTHR23293:SF9">
    <property type="entry name" value="FAD SYNTHASE"/>
    <property type="match status" value="1"/>
</dbReference>
<keyword evidence="13" id="KW-0732">Signal</keyword>
<dbReference type="InterPro" id="IPR014729">
    <property type="entry name" value="Rossmann-like_a/b/a_fold"/>
</dbReference>
<keyword evidence="4" id="KW-0288">FMN</keyword>
<evidence type="ECO:0000313" key="15">
    <source>
        <dbReference type="EMBL" id="KAK7254307.1"/>
    </source>
</evidence>
<evidence type="ECO:0000256" key="11">
    <source>
        <dbReference type="ARBA" id="ARBA00031871"/>
    </source>
</evidence>
<keyword evidence="5" id="KW-0808">Transferase</keyword>
<evidence type="ECO:0000256" key="2">
    <source>
        <dbReference type="ARBA" id="ARBA00012393"/>
    </source>
</evidence>
<proteinExistence type="predicted"/>
<organism evidence="15 16">
    <name type="scientific">Aureococcus anophagefferens</name>
    <name type="common">Harmful bloom alga</name>
    <dbReference type="NCBI Taxonomy" id="44056"/>
    <lineage>
        <taxon>Eukaryota</taxon>
        <taxon>Sar</taxon>
        <taxon>Stramenopiles</taxon>
        <taxon>Ochrophyta</taxon>
        <taxon>Pelagophyceae</taxon>
        <taxon>Pelagomonadales</taxon>
        <taxon>Pelagomonadaceae</taxon>
        <taxon>Aureococcus</taxon>
    </lineage>
</organism>
<accession>A0ABR1GER4</accession>
<name>A0ABR1GER4_AURAN</name>
<keyword evidence="9" id="KW-0067">ATP-binding</keyword>
<feature type="signal peptide" evidence="13">
    <location>
        <begin position="1"/>
        <end position="17"/>
    </location>
</feature>
<comment type="catalytic activity">
    <reaction evidence="12">
        <text>FMN + ATP + H(+) = FAD + diphosphate</text>
        <dbReference type="Rhea" id="RHEA:17237"/>
        <dbReference type="ChEBI" id="CHEBI:15378"/>
        <dbReference type="ChEBI" id="CHEBI:30616"/>
        <dbReference type="ChEBI" id="CHEBI:33019"/>
        <dbReference type="ChEBI" id="CHEBI:57692"/>
        <dbReference type="ChEBI" id="CHEBI:58210"/>
        <dbReference type="EC" id="2.7.7.2"/>
    </reaction>
</comment>
<evidence type="ECO:0000256" key="7">
    <source>
        <dbReference type="ARBA" id="ARBA00022741"/>
    </source>
</evidence>
<evidence type="ECO:0000256" key="13">
    <source>
        <dbReference type="SAM" id="SignalP"/>
    </source>
</evidence>
<dbReference type="Proteomes" id="UP001363151">
    <property type="component" value="Unassembled WGS sequence"/>
</dbReference>
<gene>
    <name evidence="15" type="primary">FLAD1</name>
    <name evidence="15" type="ORF">SO694_00009352</name>
</gene>
<comment type="pathway">
    <text evidence="1">Cofactor biosynthesis; FAD biosynthesis; FAD from FMN: step 1/1.</text>
</comment>
<dbReference type="Pfam" id="PF01507">
    <property type="entry name" value="PAPS_reduct"/>
    <property type="match status" value="1"/>
</dbReference>
<comment type="caution">
    <text evidence="15">The sequence shown here is derived from an EMBL/GenBank/DDBJ whole genome shotgun (WGS) entry which is preliminary data.</text>
</comment>
<keyword evidence="6" id="KW-0548">Nucleotidyltransferase</keyword>
<dbReference type="InterPro" id="IPR002500">
    <property type="entry name" value="PAPS_reduct_dom"/>
</dbReference>
<evidence type="ECO:0000256" key="10">
    <source>
        <dbReference type="ARBA" id="ARBA00031145"/>
    </source>
</evidence>
<evidence type="ECO:0000256" key="12">
    <source>
        <dbReference type="ARBA" id="ARBA00049494"/>
    </source>
</evidence>
<keyword evidence="3" id="KW-0285">Flavoprotein</keyword>